<feature type="domain" description="Calmodulin binding protein C-terminal" evidence="4">
    <location>
        <begin position="718"/>
        <end position="777"/>
    </location>
</feature>
<dbReference type="PANTHER" id="PTHR47906:SF3">
    <property type="entry name" value="EXPRESSED PROTEIN"/>
    <property type="match status" value="1"/>
</dbReference>
<proteinExistence type="predicted"/>
<dbReference type="AlphaFoldDB" id="A0AAQ3WU96"/>
<evidence type="ECO:0000313" key="6">
    <source>
        <dbReference type="Proteomes" id="UP001341281"/>
    </source>
</evidence>
<dbReference type="Pfam" id="PF07887">
    <property type="entry name" value="Calmodulin_bind"/>
    <property type="match status" value="1"/>
</dbReference>
<gene>
    <name evidence="5" type="ORF">U9M48_023066</name>
</gene>
<protein>
    <submittedName>
        <fullName evidence="5">Uncharacterized protein</fullName>
    </submittedName>
</protein>
<reference evidence="5 6" key="1">
    <citation type="submission" date="2024-02" db="EMBL/GenBank/DDBJ databases">
        <title>High-quality chromosome-scale genome assembly of Pensacola bahiagrass (Paspalum notatum Flugge var. saurae).</title>
        <authorList>
            <person name="Vega J.M."/>
            <person name="Podio M."/>
            <person name="Orjuela J."/>
            <person name="Siena L.A."/>
            <person name="Pessino S.C."/>
            <person name="Combes M.C."/>
            <person name="Mariac C."/>
            <person name="Albertini E."/>
            <person name="Pupilli F."/>
            <person name="Ortiz J.P.A."/>
            <person name="Leblanc O."/>
        </authorList>
    </citation>
    <scope>NUCLEOTIDE SEQUENCE [LARGE SCALE GENOMIC DNA]</scope>
    <source>
        <strain evidence="5">R1</strain>
        <tissue evidence="5">Leaf</tissue>
    </source>
</reference>
<dbReference type="Pfam" id="PF20452">
    <property type="entry name" value="Calmod_bind_C"/>
    <property type="match status" value="1"/>
</dbReference>
<dbReference type="Pfam" id="PF20451">
    <property type="entry name" value="Calmod_bind_M"/>
    <property type="match status" value="1"/>
</dbReference>
<dbReference type="InterPro" id="IPR046830">
    <property type="entry name" value="Calmod_bind_M"/>
</dbReference>
<evidence type="ECO:0000259" key="3">
    <source>
        <dbReference type="Pfam" id="PF20451"/>
    </source>
</evidence>
<keyword evidence="6" id="KW-1185">Reference proteome</keyword>
<accession>A0AAQ3WU96</accession>
<feature type="region of interest" description="Disordered" evidence="1">
    <location>
        <begin position="1"/>
        <end position="33"/>
    </location>
</feature>
<dbReference type="EMBL" id="CP144749">
    <property type="protein sequence ID" value="WVZ74953.1"/>
    <property type="molecule type" value="Genomic_DNA"/>
</dbReference>
<feature type="domain" description="Calmodulin binding protein central" evidence="3">
    <location>
        <begin position="649"/>
        <end position="713"/>
    </location>
</feature>
<dbReference type="InterPro" id="IPR046831">
    <property type="entry name" value="Calmodulin_bind_N"/>
</dbReference>
<dbReference type="InterPro" id="IPR046829">
    <property type="entry name" value="Calmod_bind_C"/>
</dbReference>
<dbReference type="Proteomes" id="UP001341281">
    <property type="component" value="Chromosome 05"/>
</dbReference>
<sequence>MSLSRPRRCREEEEEEQDGGGRVGAEGSPPAKRPRGCSCSCCSHHQEKDDLYLGVFGCRPKRDGPNIGPAKAIWMGKLKDIVKSDEGVSRDKYANWSDEETKFMLEWYIGVQKDKPNTFCWKQPHHLQCADALNAKFSNGVTRNQVYRHFRSLKEKWGWISRALAKSGYGFDATAKKFNIDPLEKDPNKLGTAKYNYLTKPIKFYNLLEELFANSSQADGELALDQTTVNVPSGSDDSDGVKEVENYQMTVEDGNESDTIARDSPTTDGTISSKKRKRVPSKSDRKGKARCRSMNDEVSASIVRLCDTLISVKPADSSQNVVKSEEPIDPNASLWRRIDGLTITAKDKNDIASFLSQPSQETFRGYLKVASDTAFQAWVIDFLDRKYGGAVGFFGRHPSRPKIQIEILKKEIRYMSEGFTEELKNSMREMHEFSQNSQLQLKEMKELVSEQHQLIWERLNTLISETSALGEHVRKYGDLRALSHQSEKRTCRLKFENKCCNDKYSRHDITSDDGSPIKVAIYDHENRVITNGPLSSIQVKVVVLDGEFNKENKEQWSENSFKTSIVHCRPGKQPLFANELYLRLENGVAHLCGAKFQDNSSFVPCKKFKLGVMADDDTISEKVLEGVSESFAVKDGRGYQKKKDLFPSPSDPVYKLKKIGENGDRRKLLEKIGIHLVRDFLWFYNKDTNSLRQACRHIPDHDWKIIVEHALNCKPGPEWYSYCIPGMEATIIFNSLYNIVGAEFNGKYTSYDELDCTQKRALEDSKTIAYSNLKVVQYGNIYPCVEEHDVIAEDGGNRYLRGSCSTLPLPTPPTMLPDDTCHHGEALESDPSQESLSPRQRWVNVVTMVTTLHFWNKKKAESSPQSMSNDDFWVTLENFLVDPEISHT</sequence>
<feature type="domain" description="Calmodulin binding protein-like N-terminal" evidence="2">
    <location>
        <begin position="492"/>
        <end position="635"/>
    </location>
</feature>
<evidence type="ECO:0000256" key="1">
    <source>
        <dbReference type="SAM" id="MobiDB-lite"/>
    </source>
</evidence>
<feature type="region of interest" description="Disordered" evidence="1">
    <location>
        <begin position="250"/>
        <end position="292"/>
    </location>
</feature>
<evidence type="ECO:0000259" key="4">
    <source>
        <dbReference type="Pfam" id="PF20452"/>
    </source>
</evidence>
<evidence type="ECO:0000313" key="5">
    <source>
        <dbReference type="EMBL" id="WVZ74953.1"/>
    </source>
</evidence>
<name>A0AAQ3WU96_PASNO</name>
<dbReference type="PANTHER" id="PTHR47906">
    <property type="entry name" value="OSJNBB0050O03.9 PROTEIN-RELATED"/>
    <property type="match status" value="1"/>
</dbReference>
<organism evidence="5 6">
    <name type="scientific">Paspalum notatum var. saurae</name>
    <dbReference type="NCBI Taxonomy" id="547442"/>
    <lineage>
        <taxon>Eukaryota</taxon>
        <taxon>Viridiplantae</taxon>
        <taxon>Streptophyta</taxon>
        <taxon>Embryophyta</taxon>
        <taxon>Tracheophyta</taxon>
        <taxon>Spermatophyta</taxon>
        <taxon>Magnoliopsida</taxon>
        <taxon>Liliopsida</taxon>
        <taxon>Poales</taxon>
        <taxon>Poaceae</taxon>
        <taxon>PACMAD clade</taxon>
        <taxon>Panicoideae</taxon>
        <taxon>Andropogonodae</taxon>
        <taxon>Paspaleae</taxon>
        <taxon>Paspalinae</taxon>
        <taxon>Paspalum</taxon>
    </lineage>
</organism>
<evidence type="ECO:0000259" key="2">
    <source>
        <dbReference type="Pfam" id="PF07887"/>
    </source>
</evidence>